<dbReference type="AlphaFoldDB" id="A0A5P1FFY2"/>
<protein>
    <submittedName>
        <fullName evidence="2">Uncharacterized protein</fullName>
    </submittedName>
</protein>
<reference evidence="3" key="1">
    <citation type="journal article" date="2017" name="Nat. Commun.">
        <title>The asparagus genome sheds light on the origin and evolution of a young Y chromosome.</title>
        <authorList>
            <person name="Harkess A."/>
            <person name="Zhou J."/>
            <person name="Xu C."/>
            <person name="Bowers J.E."/>
            <person name="Van der Hulst R."/>
            <person name="Ayyampalayam S."/>
            <person name="Mercati F."/>
            <person name="Riccardi P."/>
            <person name="McKain M.R."/>
            <person name="Kakrana A."/>
            <person name="Tang H."/>
            <person name="Ray J."/>
            <person name="Groenendijk J."/>
            <person name="Arikit S."/>
            <person name="Mathioni S.M."/>
            <person name="Nakano M."/>
            <person name="Shan H."/>
            <person name="Telgmann-Rauber A."/>
            <person name="Kanno A."/>
            <person name="Yue Z."/>
            <person name="Chen H."/>
            <person name="Li W."/>
            <person name="Chen Y."/>
            <person name="Xu X."/>
            <person name="Zhang Y."/>
            <person name="Luo S."/>
            <person name="Chen H."/>
            <person name="Gao J."/>
            <person name="Mao Z."/>
            <person name="Pires J.C."/>
            <person name="Luo M."/>
            <person name="Kudrna D."/>
            <person name="Wing R.A."/>
            <person name="Meyers B.C."/>
            <person name="Yi K."/>
            <person name="Kong H."/>
            <person name="Lavrijsen P."/>
            <person name="Sunseri F."/>
            <person name="Falavigna A."/>
            <person name="Ye Y."/>
            <person name="Leebens-Mack J.H."/>
            <person name="Chen G."/>
        </authorList>
    </citation>
    <scope>NUCLEOTIDE SEQUENCE [LARGE SCALE GENOMIC DNA]</scope>
    <source>
        <strain evidence="3">cv. DH0086</strain>
    </source>
</reference>
<evidence type="ECO:0000313" key="3">
    <source>
        <dbReference type="Proteomes" id="UP000243459"/>
    </source>
</evidence>
<proteinExistence type="predicted"/>
<dbReference type="Proteomes" id="UP000243459">
    <property type="component" value="Chromosome 3"/>
</dbReference>
<keyword evidence="3" id="KW-1185">Reference proteome</keyword>
<organism evidence="2 3">
    <name type="scientific">Asparagus officinalis</name>
    <name type="common">Garden asparagus</name>
    <dbReference type="NCBI Taxonomy" id="4686"/>
    <lineage>
        <taxon>Eukaryota</taxon>
        <taxon>Viridiplantae</taxon>
        <taxon>Streptophyta</taxon>
        <taxon>Embryophyta</taxon>
        <taxon>Tracheophyta</taxon>
        <taxon>Spermatophyta</taxon>
        <taxon>Magnoliopsida</taxon>
        <taxon>Liliopsida</taxon>
        <taxon>Asparagales</taxon>
        <taxon>Asparagaceae</taxon>
        <taxon>Asparagoideae</taxon>
        <taxon>Asparagus</taxon>
    </lineage>
</organism>
<dbReference type="Gramene" id="ONK75789">
    <property type="protein sequence ID" value="ONK75789"/>
    <property type="gene ID" value="A4U43_C03F20570"/>
</dbReference>
<evidence type="ECO:0000256" key="1">
    <source>
        <dbReference type="SAM" id="MobiDB-lite"/>
    </source>
</evidence>
<evidence type="ECO:0000313" key="2">
    <source>
        <dbReference type="EMBL" id="ONK75789.1"/>
    </source>
</evidence>
<accession>A0A5P1FFY2</accession>
<feature type="region of interest" description="Disordered" evidence="1">
    <location>
        <begin position="46"/>
        <end position="81"/>
    </location>
</feature>
<feature type="compositionally biased region" description="Gly residues" evidence="1">
    <location>
        <begin position="67"/>
        <end position="81"/>
    </location>
</feature>
<sequence length="126" mass="13035">MLFVGDAECRCVRRRGRDIFYRSGLEGLGVRTDVIGRRVEATITKEVSGGAGRQRRGTGRGLANDGSAGGGLDEGEGGMGGRAVGADVVVKGEGADGEGGGQRSRAACGCREGCVGRRWAWVLGFM</sequence>
<gene>
    <name evidence="2" type="ORF">A4U43_C03F20570</name>
</gene>
<name>A0A5P1FFY2_ASPOF</name>
<dbReference type="EMBL" id="CM007383">
    <property type="protein sequence ID" value="ONK75789.1"/>
    <property type="molecule type" value="Genomic_DNA"/>
</dbReference>